<accession>A0A2N8S4A9</accession>
<reference evidence="6 7" key="1">
    <citation type="submission" date="2018-01" db="EMBL/GenBank/DDBJ databases">
        <title>Denitrification phenotypes of diverse strains of Pseudomonas stutzeri.</title>
        <authorList>
            <person name="Milligan D.A."/>
            <person name="Bergaust L."/>
            <person name="Bakken L.R."/>
            <person name="Frostegard A."/>
        </authorList>
    </citation>
    <scope>NUCLEOTIDE SEQUENCE [LARGE SCALE GENOMIC DNA]</scope>
    <source>
        <strain evidence="6 7">KC</strain>
    </source>
</reference>
<evidence type="ECO:0000256" key="2">
    <source>
        <dbReference type="ARBA" id="ARBA00022801"/>
    </source>
</evidence>
<keyword evidence="3" id="KW-0408">Iron</keyword>
<evidence type="ECO:0000256" key="1">
    <source>
        <dbReference type="ARBA" id="ARBA00022723"/>
    </source>
</evidence>
<dbReference type="CDD" id="cd07402">
    <property type="entry name" value="MPP_GpdQ"/>
    <property type="match status" value="1"/>
</dbReference>
<dbReference type="InterPro" id="IPR050884">
    <property type="entry name" value="CNP_phosphodiesterase-III"/>
</dbReference>
<dbReference type="Gene3D" id="3.60.21.10">
    <property type="match status" value="1"/>
</dbReference>
<name>A0A2N8S4A9_STUST</name>
<protein>
    <submittedName>
        <fullName evidence="6">3',5'-cyclic-AMP phosphodiesterase</fullName>
    </submittedName>
</protein>
<dbReference type="RefSeq" id="WP_102824217.1">
    <property type="nucleotide sequence ID" value="NZ_CP139348.1"/>
</dbReference>
<dbReference type="InterPro" id="IPR004843">
    <property type="entry name" value="Calcineurin-like_PHP"/>
</dbReference>
<dbReference type="OrthoDB" id="9784378at2"/>
<evidence type="ECO:0000313" key="7">
    <source>
        <dbReference type="Proteomes" id="UP000235925"/>
    </source>
</evidence>
<sequence>MPRAPLTAVDDSVLLVQLTDSHLFAEADGKLLGMNTCDSLERVVELAIDEQPRIDLVLATGDLSQDGSVASYQRFRRLAERIEAPARWCPGNHDELAAMREASRGSSLMEPVLEIGGWRVVMLDTLVAGSVFGMLRSDQLELLDQALTEAPDHHHLICLHHHPVSIGSRWMDTIGLHNPDALFEVLDRHNNVRALLWGHIHQEFDHSRNGVRLLASPSTGVQFTPQSEDFQVDSVAPGYRWLRLYDDGRLDTAVSRVSGIEFVIDYSVKGY</sequence>
<dbReference type="InterPro" id="IPR029052">
    <property type="entry name" value="Metallo-depent_PP-like"/>
</dbReference>
<dbReference type="PANTHER" id="PTHR42988:SF2">
    <property type="entry name" value="CYCLIC NUCLEOTIDE PHOSPHODIESTERASE CBUA0032-RELATED"/>
    <property type="match status" value="1"/>
</dbReference>
<keyword evidence="2" id="KW-0378">Hydrolase</keyword>
<evidence type="ECO:0000256" key="3">
    <source>
        <dbReference type="ARBA" id="ARBA00023004"/>
    </source>
</evidence>
<comment type="similarity">
    <text evidence="4">Belongs to the cyclic nucleotide phosphodiesterase class-III family.</text>
</comment>
<organism evidence="6 7">
    <name type="scientific">Stutzerimonas stutzeri</name>
    <name type="common">Pseudomonas stutzeri</name>
    <dbReference type="NCBI Taxonomy" id="316"/>
    <lineage>
        <taxon>Bacteria</taxon>
        <taxon>Pseudomonadati</taxon>
        <taxon>Pseudomonadota</taxon>
        <taxon>Gammaproteobacteria</taxon>
        <taxon>Pseudomonadales</taxon>
        <taxon>Pseudomonadaceae</taxon>
        <taxon>Stutzerimonas</taxon>
    </lineage>
</organism>
<dbReference type="NCBIfam" id="NF008359">
    <property type="entry name" value="PRK11148.1"/>
    <property type="match status" value="1"/>
</dbReference>
<dbReference type="AlphaFoldDB" id="A0A2N8S4A9"/>
<dbReference type="InterPro" id="IPR026575">
    <property type="entry name" value="GpdQ/CpdA-like"/>
</dbReference>
<feature type="domain" description="Calcineurin-like phosphoesterase" evidence="5">
    <location>
        <begin position="16"/>
        <end position="202"/>
    </location>
</feature>
<keyword evidence="1" id="KW-0479">Metal-binding</keyword>
<dbReference type="Pfam" id="PF00149">
    <property type="entry name" value="Metallophos"/>
    <property type="match status" value="1"/>
</dbReference>
<dbReference type="SUPFAM" id="SSF56300">
    <property type="entry name" value="Metallo-dependent phosphatases"/>
    <property type="match status" value="1"/>
</dbReference>
<dbReference type="PANTHER" id="PTHR42988">
    <property type="entry name" value="PHOSPHOHYDROLASE"/>
    <property type="match status" value="1"/>
</dbReference>
<dbReference type="Proteomes" id="UP000235925">
    <property type="component" value="Unassembled WGS sequence"/>
</dbReference>
<evidence type="ECO:0000259" key="5">
    <source>
        <dbReference type="Pfam" id="PF00149"/>
    </source>
</evidence>
<gene>
    <name evidence="6" type="ORF">CXK92_06345</name>
</gene>
<evidence type="ECO:0000313" key="6">
    <source>
        <dbReference type="EMBL" id="PNF81449.1"/>
    </source>
</evidence>
<evidence type="ECO:0000256" key="4">
    <source>
        <dbReference type="ARBA" id="ARBA00025742"/>
    </source>
</evidence>
<proteinExistence type="inferred from homology"/>
<comment type="caution">
    <text evidence="6">The sequence shown here is derived from an EMBL/GenBank/DDBJ whole genome shotgun (WGS) entry which is preliminary data.</text>
</comment>
<dbReference type="GO" id="GO:0004112">
    <property type="term" value="F:cyclic-nucleotide phosphodiesterase activity"/>
    <property type="evidence" value="ECO:0007669"/>
    <property type="project" value="InterPro"/>
</dbReference>
<dbReference type="GO" id="GO:0046872">
    <property type="term" value="F:metal ion binding"/>
    <property type="evidence" value="ECO:0007669"/>
    <property type="project" value="UniProtKB-KW"/>
</dbReference>
<dbReference type="EMBL" id="POUN01000002">
    <property type="protein sequence ID" value="PNF81449.1"/>
    <property type="molecule type" value="Genomic_DNA"/>
</dbReference>